<dbReference type="RefSeq" id="WP_311685938.1">
    <property type="nucleotide sequence ID" value="NZ_JAVRHM010000017.1"/>
</dbReference>
<dbReference type="InterPro" id="IPR023393">
    <property type="entry name" value="START-like_dom_sf"/>
</dbReference>
<organism evidence="1 2">
    <name type="scientific">Autumnicola patrickiae</name>
    <dbReference type="NCBI Taxonomy" id="3075591"/>
    <lineage>
        <taxon>Bacteria</taxon>
        <taxon>Pseudomonadati</taxon>
        <taxon>Bacteroidota</taxon>
        <taxon>Flavobacteriia</taxon>
        <taxon>Flavobacteriales</taxon>
        <taxon>Flavobacteriaceae</taxon>
        <taxon>Autumnicola</taxon>
    </lineage>
</organism>
<dbReference type="EMBL" id="JAVRHM010000017">
    <property type="protein sequence ID" value="MDT0690931.1"/>
    <property type="molecule type" value="Genomic_DNA"/>
</dbReference>
<dbReference type="Gene3D" id="3.30.530.20">
    <property type="match status" value="1"/>
</dbReference>
<dbReference type="SUPFAM" id="SSF55961">
    <property type="entry name" value="Bet v1-like"/>
    <property type="match status" value="1"/>
</dbReference>
<evidence type="ECO:0000313" key="1">
    <source>
        <dbReference type="EMBL" id="MDT0690931.1"/>
    </source>
</evidence>
<comment type="caution">
    <text evidence="1">The sequence shown here is derived from an EMBL/GenBank/DDBJ whole genome shotgun (WGS) entry which is preliminary data.</text>
</comment>
<reference evidence="1 2" key="1">
    <citation type="submission" date="2023-09" db="EMBL/GenBank/DDBJ databases">
        <authorList>
            <person name="Rey-Velasco X."/>
        </authorList>
    </citation>
    <scope>NUCLEOTIDE SEQUENCE [LARGE SCALE GENOMIC DNA]</scope>
    <source>
        <strain evidence="1 2">F188</strain>
    </source>
</reference>
<evidence type="ECO:0000313" key="2">
    <source>
        <dbReference type="Proteomes" id="UP001261624"/>
    </source>
</evidence>
<accession>A0ABU3E4M1</accession>
<keyword evidence="2" id="KW-1185">Reference proteome</keyword>
<protein>
    <submittedName>
        <fullName evidence="1">SRPBCC family protein</fullName>
    </submittedName>
</protein>
<proteinExistence type="predicted"/>
<name>A0ABU3E4M1_9FLAO</name>
<dbReference type="CDD" id="cd07820">
    <property type="entry name" value="SRPBCC_3"/>
    <property type="match status" value="1"/>
</dbReference>
<sequence>MPVIKLQTFIKANRNIVFDLSRSIDLQSKFVTGSNEKAVAGRTSGLINLDETVTYRGKHLGVMQSLTSRVTDFHRPHFFADEMQKGAFKSLRHEHHFTATEEGTIMKDVFEFQSPLGILGKLANTLFLKSYMTNFLKNRNKIIKDFAESEKWKELLPENNMEYNN</sequence>
<dbReference type="Proteomes" id="UP001261624">
    <property type="component" value="Unassembled WGS sequence"/>
</dbReference>
<gene>
    <name evidence="1" type="ORF">RM549_14130</name>
</gene>